<dbReference type="SMART" id="SM00248">
    <property type="entry name" value="ANK"/>
    <property type="match status" value="2"/>
</dbReference>
<dbReference type="PROSITE" id="PS50297">
    <property type="entry name" value="ANK_REP_REGION"/>
    <property type="match status" value="1"/>
</dbReference>
<dbReference type="InParanoid" id="A0A1J7JT88"/>
<evidence type="ECO:0000256" key="1">
    <source>
        <dbReference type="ARBA" id="ARBA00022737"/>
    </source>
</evidence>
<dbReference type="PANTHER" id="PTHR24166">
    <property type="entry name" value="ROLLING PEBBLES, ISOFORM B"/>
    <property type="match status" value="1"/>
</dbReference>
<sequence length="150" mass="16123">MLLADERVDAACRSQNGWTALHWAACSGNRAVVMYGVEREQEEPGKPDTDTETSPKERLSMSGGEAKGHEETVALLLKAGVPADSRTEDGRTALHWAAASGNMNIIRLLRDHGAAVGCLDVNGKLPWQFAVENGAGADVVAVLFLRRELL</sequence>
<feature type="compositionally biased region" description="Basic and acidic residues" evidence="4">
    <location>
        <begin position="38"/>
        <end position="59"/>
    </location>
</feature>
<evidence type="ECO:0000256" key="3">
    <source>
        <dbReference type="PROSITE-ProRule" id="PRU00023"/>
    </source>
</evidence>
<proteinExistence type="predicted"/>
<dbReference type="PANTHER" id="PTHR24166:SF48">
    <property type="entry name" value="PROTEIN VAPYRIN"/>
    <property type="match status" value="1"/>
</dbReference>
<evidence type="ECO:0000313" key="6">
    <source>
        <dbReference type="Proteomes" id="UP000182658"/>
    </source>
</evidence>
<dbReference type="SUPFAM" id="SSF48403">
    <property type="entry name" value="Ankyrin repeat"/>
    <property type="match status" value="1"/>
</dbReference>
<dbReference type="PROSITE" id="PS50088">
    <property type="entry name" value="ANK_REPEAT"/>
    <property type="match status" value="1"/>
</dbReference>
<dbReference type="InterPro" id="IPR036770">
    <property type="entry name" value="Ankyrin_rpt-contain_sf"/>
</dbReference>
<protein>
    <submittedName>
        <fullName evidence="5">Ankyrin</fullName>
    </submittedName>
</protein>
<feature type="repeat" description="ANK" evidence="3">
    <location>
        <begin position="89"/>
        <end position="121"/>
    </location>
</feature>
<dbReference type="Pfam" id="PF00023">
    <property type="entry name" value="Ank"/>
    <property type="match status" value="1"/>
</dbReference>
<reference evidence="5 6" key="1">
    <citation type="submission" date="2016-10" db="EMBL/GenBank/DDBJ databases">
        <title>Draft genome sequence of Coniochaeta ligniaria NRRL30616, a lignocellulolytic fungus for bioabatement of inhibitors in plant biomass hydrolysates.</title>
        <authorList>
            <consortium name="DOE Joint Genome Institute"/>
            <person name="Jimenez D.J."/>
            <person name="Hector R.E."/>
            <person name="Riley R."/>
            <person name="Sun H."/>
            <person name="Grigoriev I.V."/>
            <person name="Van Elsas J.D."/>
            <person name="Nichols N.N."/>
        </authorList>
    </citation>
    <scope>NUCLEOTIDE SEQUENCE [LARGE SCALE GENOMIC DNA]</scope>
    <source>
        <strain evidence="5 6">NRRL 30616</strain>
    </source>
</reference>
<dbReference type="Proteomes" id="UP000182658">
    <property type="component" value="Unassembled WGS sequence"/>
</dbReference>
<dbReference type="InterPro" id="IPR002110">
    <property type="entry name" value="Ankyrin_rpt"/>
</dbReference>
<name>A0A1J7JT88_9PEZI</name>
<keyword evidence="2 3" id="KW-0040">ANK repeat</keyword>
<organism evidence="5 6">
    <name type="scientific">Coniochaeta ligniaria NRRL 30616</name>
    <dbReference type="NCBI Taxonomy" id="1408157"/>
    <lineage>
        <taxon>Eukaryota</taxon>
        <taxon>Fungi</taxon>
        <taxon>Dikarya</taxon>
        <taxon>Ascomycota</taxon>
        <taxon>Pezizomycotina</taxon>
        <taxon>Sordariomycetes</taxon>
        <taxon>Sordariomycetidae</taxon>
        <taxon>Coniochaetales</taxon>
        <taxon>Coniochaetaceae</taxon>
        <taxon>Coniochaeta</taxon>
    </lineage>
</organism>
<accession>A0A1J7JT88</accession>
<feature type="region of interest" description="Disordered" evidence="4">
    <location>
        <begin position="38"/>
        <end position="67"/>
    </location>
</feature>
<dbReference type="Pfam" id="PF12796">
    <property type="entry name" value="Ank_2"/>
    <property type="match status" value="1"/>
</dbReference>
<keyword evidence="1" id="KW-0677">Repeat</keyword>
<dbReference type="EMBL" id="KV875095">
    <property type="protein sequence ID" value="OIW32572.1"/>
    <property type="molecule type" value="Genomic_DNA"/>
</dbReference>
<evidence type="ECO:0000313" key="5">
    <source>
        <dbReference type="EMBL" id="OIW32572.1"/>
    </source>
</evidence>
<keyword evidence="6" id="KW-1185">Reference proteome</keyword>
<evidence type="ECO:0000256" key="2">
    <source>
        <dbReference type="ARBA" id="ARBA00023043"/>
    </source>
</evidence>
<dbReference type="OrthoDB" id="341259at2759"/>
<evidence type="ECO:0000256" key="4">
    <source>
        <dbReference type="SAM" id="MobiDB-lite"/>
    </source>
</evidence>
<dbReference type="AlphaFoldDB" id="A0A1J7JT88"/>
<dbReference type="InterPro" id="IPR050889">
    <property type="entry name" value="Dendritic_Spine_Reg/Scaffold"/>
</dbReference>
<dbReference type="STRING" id="1408157.A0A1J7JT88"/>
<gene>
    <name evidence="5" type="ORF">CONLIGDRAFT_630246</name>
</gene>
<dbReference type="Gene3D" id="1.25.40.20">
    <property type="entry name" value="Ankyrin repeat-containing domain"/>
    <property type="match status" value="2"/>
</dbReference>